<accession>A0A5C5X322</accession>
<dbReference type="EMBL" id="SIHI01000001">
    <property type="protein sequence ID" value="TWT57220.1"/>
    <property type="molecule type" value="Genomic_DNA"/>
</dbReference>
<dbReference type="Proteomes" id="UP000317243">
    <property type="component" value="Unassembled WGS sequence"/>
</dbReference>
<organism evidence="1 2">
    <name type="scientific">Thalassoglobus neptunius</name>
    <dbReference type="NCBI Taxonomy" id="1938619"/>
    <lineage>
        <taxon>Bacteria</taxon>
        <taxon>Pseudomonadati</taxon>
        <taxon>Planctomycetota</taxon>
        <taxon>Planctomycetia</taxon>
        <taxon>Planctomycetales</taxon>
        <taxon>Planctomycetaceae</taxon>
        <taxon>Thalassoglobus</taxon>
    </lineage>
</organism>
<sequence>MKALTILQPKLAAKFTEQSEVSFPATIGTLYRGPIAVSTATHIIATALVADCVTRDDGRFLWNITDIRSIPEPFPCGQQPNLWEFDTSSPEAIDALAF</sequence>
<comment type="caution">
    <text evidence="1">The sequence shown here is derived from an EMBL/GenBank/DDBJ whole genome shotgun (WGS) entry which is preliminary data.</text>
</comment>
<proteinExistence type="predicted"/>
<keyword evidence="2" id="KW-1185">Reference proteome</keyword>
<dbReference type="AlphaFoldDB" id="A0A5C5X322"/>
<reference evidence="1 2" key="1">
    <citation type="submission" date="2019-02" db="EMBL/GenBank/DDBJ databases">
        <title>Deep-cultivation of Planctomycetes and their phenomic and genomic characterization uncovers novel biology.</title>
        <authorList>
            <person name="Wiegand S."/>
            <person name="Jogler M."/>
            <person name="Boedeker C."/>
            <person name="Pinto D."/>
            <person name="Vollmers J."/>
            <person name="Rivas-Marin E."/>
            <person name="Kohn T."/>
            <person name="Peeters S.H."/>
            <person name="Heuer A."/>
            <person name="Rast P."/>
            <person name="Oberbeckmann S."/>
            <person name="Bunk B."/>
            <person name="Jeske O."/>
            <person name="Meyerdierks A."/>
            <person name="Storesund J.E."/>
            <person name="Kallscheuer N."/>
            <person name="Luecker S."/>
            <person name="Lage O.M."/>
            <person name="Pohl T."/>
            <person name="Merkel B.J."/>
            <person name="Hornburger P."/>
            <person name="Mueller R.-W."/>
            <person name="Bruemmer F."/>
            <person name="Labrenz M."/>
            <person name="Spormann A.M."/>
            <person name="Op Den Camp H."/>
            <person name="Overmann J."/>
            <person name="Amann R."/>
            <person name="Jetten M.S.M."/>
            <person name="Mascher T."/>
            <person name="Medema M.H."/>
            <person name="Devos D.P."/>
            <person name="Kaster A.-K."/>
            <person name="Ovreas L."/>
            <person name="Rohde M."/>
            <person name="Galperin M.Y."/>
            <person name="Jogler C."/>
        </authorList>
    </citation>
    <scope>NUCLEOTIDE SEQUENCE [LARGE SCALE GENOMIC DNA]</scope>
    <source>
        <strain evidence="1 2">KOR42</strain>
    </source>
</reference>
<evidence type="ECO:0000313" key="1">
    <source>
        <dbReference type="EMBL" id="TWT57220.1"/>
    </source>
</evidence>
<evidence type="ECO:0000313" key="2">
    <source>
        <dbReference type="Proteomes" id="UP000317243"/>
    </source>
</evidence>
<name>A0A5C5X322_9PLAN</name>
<gene>
    <name evidence="1" type="ORF">KOR42_05780</name>
</gene>
<protein>
    <submittedName>
        <fullName evidence="1">Uncharacterized protein</fullName>
    </submittedName>
</protein>
<dbReference type="RefSeq" id="WP_146507082.1">
    <property type="nucleotide sequence ID" value="NZ_SIHI01000001.1"/>
</dbReference>